<evidence type="ECO:0000256" key="1">
    <source>
        <dbReference type="ARBA" id="ARBA00004496"/>
    </source>
</evidence>
<evidence type="ECO:0000313" key="9">
    <source>
        <dbReference type="EMBL" id="CAH1126811.1"/>
    </source>
</evidence>
<dbReference type="SUPFAM" id="SSF111126">
    <property type="entry name" value="Ligand-binding domain in the NO signalling and Golgi transport"/>
    <property type="match status" value="1"/>
</dbReference>
<dbReference type="Gene3D" id="3.30.70.1230">
    <property type="entry name" value="Nucleotide cyclase"/>
    <property type="match status" value="1"/>
</dbReference>
<dbReference type="PROSITE" id="PS50125">
    <property type="entry name" value="GUANYLATE_CYCLASE_2"/>
    <property type="match status" value="1"/>
</dbReference>
<evidence type="ECO:0000313" key="10">
    <source>
        <dbReference type="Proteomes" id="UP001152799"/>
    </source>
</evidence>
<dbReference type="InterPro" id="IPR024096">
    <property type="entry name" value="NO_sig/Golgi_transp_ligand-bd"/>
</dbReference>
<evidence type="ECO:0000256" key="3">
    <source>
        <dbReference type="ARBA" id="ARBA00022490"/>
    </source>
</evidence>
<organism evidence="9 10">
    <name type="scientific">Ceutorhynchus assimilis</name>
    <name type="common">cabbage seed weevil</name>
    <dbReference type="NCBI Taxonomy" id="467358"/>
    <lineage>
        <taxon>Eukaryota</taxon>
        <taxon>Metazoa</taxon>
        <taxon>Ecdysozoa</taxon>
        <taxon>Arthropoda</taxon>
        <taxon>Hexapoda</taxon>
        <taxon>Insecta</taxon>
        <taxon>Pterygota</taxon>
        <taxon>Neoptera</taxon>
        <taxon>Endopterygota</taxon>
        <taxon>Coleoptera</taxon>
        <taxon>Polyphaga</taxon>
        <taxon>Cucujiformia</taxon>
        <taxon>Curculionidae</taxon>
        <taxon>Ceutorhynchinae</taxon>
        <taxon>Ceutorhynchus</taxon>
    </lineage>
</organism>
<keyword evidence="10" id="KW-1185">Reference proteome</keyword>
<name>A0A9P0GMH4_9CUCU</name>
<dbReference type="EMBL" id="OU892278">
    <property type="protein sequence ID" value="CAH1126811.1"/>
    <property type="molecule type" value="Genomic_DNA"/>
</dbReference>
<keyword evidence="7" id="KW-0141">cGMP biosynthesis</keyword>
<dbReference type="InterPro" id="IPR038158">
    <property type="entry name" value="H-NOX_domain_sf"/>
</dbReference>
<evidence type="ECO:0000256" key="4">
    <source>
        <dbReference type="ARBA" id="ARBA00022741"/>
    </source>
</evidence>
<dbReference type="GO" id="GO:0005525">
    <property type="term" value="F:GTP binding"/>
    <property type="evidence" value="ECO:0007669"/>
    <property type="project" value="UniProtKB-KW"/>
</dbReference>
<dbReference type="CDD" id="cd07302">
    <property type="entry name" value="CHD"/>
    <property type="match status" value="1"/>
</dbReference>
<dbReference type="SUPFAM" id="SSF55073">
    <property type="entry name" value="Nucleotide cyclase"/>
    <property type="match status" value="1"/>
</dbReference>
<evidence type="ECO:0000256" key="6">
    <source>
        <dbReference type="ARBA" id="ARBA00023239"/>
    </source>
</evidence>
<dbReference type="InterPro" id="IPR001054">
    <property type="entry name" value="A/G_cyclase"/>
</dbReference>
<keyword evidence="5" id="KW-0342">GTP-binding</keyword>
<evidence type="ECO:0000256" key="2">
    <source>
        <dbReference type="ARBA" id="ARBA00012202"/>
    </source>
</evidence>
<evidence type="ECO:0000259" key="8">
    <source>
        <dbReference type="PROSITE" id="PS50125"/>
    </source>
</evidence>
<dbReference type="GO" id="GO:0070482">
    <property type="term" value="P:response to oxygen levels"/>
    <property type="evidence" value="ECO:0007669"/>
    <property type="project" value="TreeGrafter"/>
</dbReference>
<gene>
    <name evidence="9" type="ORF">CEUTPL_LOCUS5641</name>
</gene>
<dbReference type="PANTHER" id="PTHR45655:SF5">
    <property type="entry name" value="SOLUBLE GUANYLATE CYCLASE 89DA-RELATED"/>
    <property type="match status" value="1"/>
</dbReference>
<dbReference type="Gene3D" id="6.10.250.780">
    <property type="match status" value="1"/>
</dbReference>
<accession>A0A9P0GMH4</accession>
<dbReference type="GO" id="GO:0020037">
    <property type="term" value="F:heme binding"/>
    <property type="evidence" value="ECO:0007669"/>
    <property type="project" value="InterPro"/>
</dbReference>
<comment type="subcellular location">
    <subcellularLocation>
        <location evidence="1">Cytoplasm</location>
    </subcellularLocation>
</comment>
<dbReference type="InterPro" id="IPR042463">
    <property type="entry name" value="HNOB_dom_associated_sf"/>
</dbReference>
<keyword evidence="4" id="KW-0547">Nucleotide-binding</keyword>
<dbReference type="InterPro" id="IPR029787">
    <property type="entry name" value="Nucleotide_cyclase"/>
</dbReference>
<evidence type="ECO:0000256" key="7">
    <source>
        <dbReference type="ARBA" id="ARBA00023293"/>
    </source>
</evidence>
<dbReference type="SMART" id="SM00044">
    <property type="entry name" value="CYCc"/>
    <property type="match status" value="1"/>
</dbReference>
<dbReference type="Pfam" id="PF07700">
    <property type="entry name" value="HNOB"/>
    <property type="match status" value="1"/>
</dbReference>
<evidence type="ECO:0000256" key="5">
    <source>
        <dbReference type="ARBA" id="ARBA00023134"/>
    </source>
</evidence>
<keyword evidence="3" id="KW-0963">Cytoplasm</keyword>
<dbReference type="EC" id="4.6.1.2" evidence="2"/>
<feature type="domain" description="Guanylate cyclase" evidence="8">
    <location>
        <begin position="456"/>
        <end position="582"/>
    </location>
</feature>
<proteinExistence type="predicted"/>
<keyword evidence="6" id="KW-0456">Lyase</keyword>
<dbReference type="GO" id="GO:0004383">
    <property type="term" value="F:guanylate cyclase activity"/>
    <property type="evidence" value="ECO:0007669"/>
    <property type="project" value="UniProtKB-EC"/>
</dbReference>
<dbReference type="Pfam" id="PF07701">
    <property type="entry name" value="HNOBA"/>
    <property type="match status" value="1"/>
</dbReference>
<dbReference type="GO" id="GO:0008074">
    <property type="term" value="C:guanylate cyclase complex, soluble"/>
    <property type="evidence" value="ECO:0007669"/>
    <property type="project" value="TreeGrafter"/>
</dbReference>
<dbReference type="OrthoDB" id="1890790at2759"/>
<reference evidence="9" key="1">
    <citation type="submission" date="2022-01" db="EMBL/GenBank/DDBJ databases">
        <authorList>
            <person name="King R."/>
        </authorList>
    </citation>
    <scope>NUCLEOTIDE SEQUENCE</scope>
</reference>
<dbReference type="AlphaFoldDB" id="A0A9P0GMH4"/>
<dbReference type="InterPro" id="IPR011644">
    <property type="entry name" value="Heme_NO-bd"/>
</dbReference>
<dbReference type="Pfam" id="PF00211">
    <property type="entry name" value="Guanylate_cyc"/>
    <property type="match status" value="1"/>
</dbReference>
<dbReference type="GO" id="GO:0019934">
    <property type="term" value="P:cGMP-mediated signaling"/>
    <property type="evidence" value="ECO:0007669"/>
    <property type="project" value="TreeGrafter"/>
</dbReference>
<dbReference type="Proteomes" id="UP001152799">
    <property type="component" value="Chromosome 2"/>
</dbReference>
<dbReference type="Gene3D" id="3.90.1520.10">
    <property type="entry name" value="H-NOX domain"/>
    <property type="match status" value="1"/>
</dbReference>
<dbReference type="FunFam" id="3.30.70.1230:FF:000030">
    <property type="entry name" value="Si:ch211-215j19.12"/>
    <property type="match status" value="1"/>
</dbReference>
<dbReference type="PANTHER" id="PTHR45655">
    <property type="entry name" value="GUANYLATE CYCLASE SOLUBLE SUBUNIT BETA-2"/>
    <property type="match status" value="1"/>
</dbReference>
<protein>
    <recommendedName>
        <fullName evidence="2">guanylate cyclase</fullName>
        <ecNumber evidence="2">4.6.1.2</ecNumber>
    </recommendedName>
</protein>
<sequence length="636" mass="71455">MYGMLLESVQHFVQQEYGDEIWQKALVLADCKFTVFNTHQVYPDYIMSNIASALAELTSKSYDSFMNFFGHCFVRFFSNYGYDATIKATGRNFTDFLENVDNIHSQFRLSYPKMKSPSMYLTKVDQNGCVLVYRSKRMGFTHYLMGQLDQIATESFNLKLESHVLKTETNQVDGKTIVIVTFRLNFDNTQYILAKQVKEEAHFRTISNLPPFNCDLLLVLFPFAVLFSPAMSIVACGEKLVQVAGGGEKLLGEPVLKFFRLRRPKGISFTWKNCFYLKSVMFEIEVLRTEIARANGESQNLVVQAAANPNDSIEIDGKSISPYTSRRDSTPGLRNILLKGQMLYLSDIIGIMFLCCPVVNDIGELPDQGLYLNDLNPHGLGKEMVLAGWQNNSKLELMFDKAEQRASELESNLSLLEIWKKRGDDLLYSMIPKAVAEKLRAGNSPLDTCQTFDAVSVMFCELVGFNSSTVEDAMELVSTMNAVFSCFDSLMDTFNVYKVETVGQIYMAVCGAPEPTDLHAQNICDVALCMTRHVKQLQIPSGTKVDVRIGVHSGAVVAGVVGIKVPRYCFFGDTVNTASRMQSTSSPGMVHLSDSTKQLLPKDKYIIRNRGKVKLKGKGDVETYWIFEDDLTDAFD</sequence>
<dbReference type="Gene3D" id="3.30.450.260">
    <property type="entry name" value="Haem NO binding associated domain"/>
    <property type="match status" value="1"/>
</dbReference>
<dbReference type="InterPro" id="IPR011645">
    <property type="entry name" value="HNOB_dom_associated"/>
</dbReference>